<dbReference type="EMBL" id="CM047750">
    <property type="protein sequence ID" value="KAJ0006708.1"/>
    <property type="molecule type" value="Genomic_DNA"/>
</dbReference>
<dbReference type="Proteomes" id="UP001163603">
    <property type="component" value="Chromosome 15"/>
</dbReference>
<keyword evidence="2" id="KW-1185">Reference proteome</keyword>
<name>A0ACC0WWY0_9ROSI</name>
<reference evidence="2" key="1">
    <citation type="journal article" date="2023" name="G3 (Bethesda)">
        <title>Genome assembly and association tests identify interacting loci associated with vigor, precocity, and sex in interspecific pistachio rootstocks.</title>
        <authorList>
            <person name="Palmer W."/>
            <person name="Jacygrad E."/>
            <person name="Sagayaradj S."/>
            <person name="Cavanaugh K."/>
            <person name="Han R."/>
            <person name="Bertier L."/>
            <person name="Beede B."/>
            <person name="Kafkas S."/>
            <person name="Golino D."/>
            <person name="Preece J."/>
            <person name="Michelmore R."/>
        </authorList>
    </citation>
    <scope>NUCLEOTIDE SEQUENCE [LARGE SCALE GENOMIC DNA]</scope>
</reference>
<accession>A0ACC0WWY0</accession>
<organism evidence="1 2">
    <name type="scientific">Pistacia integerrima</name>
    <dbReference type="NCBI Taxonomy" id="434235"/>
    <lineage>
        <taxon>Eukaryota</taxon>
        <taxon>Viridiplantae</taxon>
        <taxon>Streptophyta</taxon>
        <taxon>Embryophyta</taxon>
        <taxon>Tracheophyta</taxon>
        <taxon>Spermatophyta</taxon>
        <taxon>Magnoliopsida</taxon>
        <taxon>eudicotyledons</taxon>
        <taxon>Gunneridae</taxon>
        <taxon>Pentapetalae</taxon>
        <taxon>rosids</taxon>
        <taxon>malvids</taxon>
        <taxon>Sapindales</taxon>
        <taxon>Anacardiaceae</taxon>
        <taxon>Pistacia</taxon>
    </lineage>
</organism>
<comment type="caution">
    <text evidence="1">The sequence shown here is derived from an EMBL/GenBank/DDBJ whole genome shotgun (WGS) entry which is preliminary data.</text>
</comment>
<proteinExistence type="predicted"/>
<protein>
    <submittedName>
        <fullName evidence="1">Uncharacterized protein</fullName>
    </submittedName>
</protein>
<evidence type="ECO:0000313" key="2">
    <source>
        <dbReference type="Proteomes" id="UP001163603"/>
    </source>
</evidence>
<evidence type="ECO:0000313" key="1">
    <source>
        <dbReference type="EMBL" id="KAJ0006708.1"/>
    </source>
</evidence>
<gene>
    <name evidence="1" type="ORF">Pint_30426</name>
</gene>
<sequence length="101" mass="11592">MSFVLVVVDRFSKYAVFVVAPDACTAETVATLFHKNVVKYFGVLVDLVLLKLTPQIWKKTNSKRVHKALVPKYDWPFEVVSKVGVVAYKLKLLEWIKVHLM</sequence>